<dbReference type="InterPro" id="IPR002104">
    <property type="entry name" value="Integrase_catalytic"/>
</dbReference>
<evidence type="ECO:0000256" key="2">
    <source>
        <dbReference type="ARBA" id="ARBA00023172"/>
    </source>
</evidence>
<accession>A0ABR7Q1T1</accession>
<dbReference type="InterPro" id="IPR050090">
    <property type="entry name" value="Tyrosine_recombinase_XerCD"/>
</dbReference>
<dbReference type="PROSITE" id="PS51898">
    <property type="entry name" value="TYR_RECOMBINASE"/>
    <property type="match status" value="1"/>
</dbReference>
<dbReference type="SUPFAM" id="SSF56349">
    <property type="entry name" value="DNA breaking-rejoining enzymes"/>
    <property type="match status" value="1"/>
</dbReference>
<proteinExistence type="predicted"/>
<dbReference type="Gene3D" id="1.10.443.10">
    <property type="entry name" value="Intergrase catalytic core"/>
    <property type="match status" value="1"/>
</dbReference>
<evidence type="ECO:0000256" key="1">
    <source>
        <dbReference type="ARBA" id="ARBA00022908"/>
    </source>
</evidence>
<keyword evidence="1" id="KW-0229">DNA integration</keyword>
<name>A0ABR7Q1T1_9BURK</name>
<feature type="domain" description="Tyr recombinase" evidence="3">
    <location>
        <begin position="106"/>
        <end position="310"/>
    </location>
</feature>
<evidence type="ECO:0000313" key="5">
    <source>
        <dbReference type="Proteomes" id="UP000736373"/>
    </source>
</evidence>
<organism evidence="4 5">
    <name type="scientific">Paraburkholderia podalyriae</name>
    <dbReference type="NCBI Taxonomy" id="1938811"/>
    <lineage>
        <taxon>Bacteria</taxon>
        <taxon>Pseudomonadati</taxon>
        <taxon>Pseudomonadota</taxon>
        <taxon>Betaproteobacteria</taxon>
        <taxon>Burkholderiales</taxon>
        <taxon>Burkholderiaceae</taxon>
        <taxon>Paraburkholderia</taxon>
    </lineage>
</organism>
<dbReference type="Pfam" id="PF00589">
    <property type="entry name" value="Phage_integrase"/>
    <property type="match status" value="1"/>
</dbReference>
<protein>
    <submittedName>
        <fullName evidence="4">Tyrosine-type recombinase/integrase</fullName>
    </submittedName>
</protein>
<gene>
    <name evidence="4" type="ORF">F6X42_40770</name>
</gene>
<keyword evidence="2" id="KW-0233">DNA recombination</keyword>
<dbReference type="Proteomes" id="UP000736373">
    <property type="component" value="Unassembled WGS sequence"/>
</dbReference>
<comment type="caution">
    <text evidence="4">The sequence shown here is derived from an EMBL/GenBank/DDBJ whole genome shotgun (WGS) entry which is preliminary data.</text>
</comment>
<dbReference type="PANTHER" id="PTHR30349">
    <property type="entry name" value="PHAGE INTEGRASE-RELATED"/>
    <property type="match status" value="1"/>
</dbReference>
<keyword evidence="5" id="KW-1185">Reference proteome</keyword>
<dbReference type="RefSeq" id="WP_187639360.1">
    <property type="nucleotide sequence ID" value="NZ_VZQQ01000109.1"/>
</dbReference>
<dbReference type="EMBL" id="VZQQ01000109">
    <property type="protein sequence ID" value="MBC8752504.1"/>
    <property type="molecule type" value="Genomic_DNA"/>
</dbReference>
<sequence length="325" mass="37039">MNAHIASTALDPVISRYLAHRRALGRQYGNQERTLHSLTDFLVRVGESDLSSRSFESWCKTFHSLTSNVRRARQVAVRNFCLYRQRTEPRCFVPDINRFARPRPHAAPIILTPAQVGQLLELAGTREATARSPLRPYVLRLALVLLYTAGLRRRELLRLTLADADAQAGVLRVRESKFHKSRWVPLSRGARRELRRYLVRRLATPLDTSSSSPLLCNLSHGLRGYTGGGLREGIMGLLLGAGIRDVDGRVPRIQDFRHSFAIEALMRWYRQGADVQSNLPKLALYMGHVSIVSTAYYLRWIPELQELASDRFAKRFGYLVHGEQR</sequence>
<evidence type="ECO:0000313" key="4">
    <source>
        <dbReference type="EMBL" id="MBC8752504.1"/>
    </source>
</evidence>
<dbReference type="InterPro" id="IPR013762">
    <property type="entry name" value="Integrase-like_cat_sf"/>
</dbReference>
<dbReference type="InterPro" id="IPR011010">
    <property type="entry name" value="DNA_brk_join_enz"/>
</dbReference>
<evidence type="ECO:0000259" key="3">
    <source>
        <dbReference type="PROSITE" id="PS51898"/>
    </source>
</evidence>
<dbReference type="PANTHER" id="PTHR30349:SF64">
    <property type="entry name" value="PROPHAGE INTEGRASE INTD-RELATED"/>
    <property type="match status" value="1"/>
</dbReference>
<reference evidence="4 5" key="1">
    <citation type="submission" date="2019-09" db="EMBL/GenBank/DDBJ databases">
        <title>Paraburkholderia podalyriae sp. nov., A South African Podalyria-associated rhizobium.</title>
        <authorList>
            <person name="Mavima L."/>
            <person name="Beukes C.W."/>
            <person name="Palmer M."/>
            <person name="De Meyer S.E."/>
            <person name="James E.K."/>
            <person name="Maluk M."/>
            <person name="Avontuur J.R."/>
            <person name="Chan W.Y."/>
            <person name="Venter S.N."/>
            <person name="Steenkamp E.T."/>
        </authorList>
    </citation>
    <scope>NUCLEOTIDE SEQUENCE [LARGE SCALE GENOMIC DNA]</scope>
    <source>
        <strain evidence="4 5">WC7.3b</strain>
    </source>
</reference>